<dbReference type="GeneID" id="18266269"/>
<protein>
    <submittedName>
        <fullName evidence="1">Uncharacterized protein</fullName>
    </submittedName>
</protein>
<evidence type="ECO:0000313" key="2">
    <source>
        <dbReference type="Proteomes" id="UP000202176"/>
    </source>
</evidence>
<dbReference type="Proteomes" id="UP000202176">
    <property type="component" value="Segment"/>
</dbReference>
<proteinExistence type="predicted"/>
<name>W5S4W6_9VIRU</name>
<keyword evidence="2" id="KW-1185">Reference proteome</keyword>
<evidence type="ECO:0000313" key="1">
    <source>
        <dbReference type="EMBL" id="AHH01808.1"/>
    </source>
</evidence>
<dbReference type="EMBL" id="KF740664">
    <property type="protein sequence ID" value="AHH01808.1"/>
    <property type="molecule type" value="Genomic_DNA"/>
</dbReference>
<dbReference type="RefSeq" id="YP_009001143.1">
    <property type="nucleotide sequence ID" value="NC_023423.1"/>
</dbReference>
<dbReference type="KEGG" id="vg:18266269"/>
<sequence length="59" mass="7293">MLNTPNKLAQKKLTQTYLFLKSRNKCQTERQWLKERIHVQLFKFSTRNRFLCWGKSKEF</sequence>
<reference evidence="1 2" key="1">
    <citation type="journal article" date="2014" name="Proc. Natl. Acad. Sci. U.S.A.">
        <title>Thirty-thousand-year-old distant relative of giant icosahedral DNA viruses with a pandoravirus morphology.</title>
        <authorList>
            <person name="Legendre M."/>
            <person name="Bartoli J."/>
            <person name="Shmakova L."/>
            <person name="Jeudy S."/>
            <person name="Labadie K."/>
            <person name="Adrait A."/>
            <person name="Lescot M."/>
            <person name="Poirot O."/>
            <person name="Bertaux L."/>
            <person name="Bruley C."/>
            <person name="Coute Y."/>
            <person name="Rivkina E."/>
            <person name="Abergel C."/>
            <person name="Claverie J.M."/>
        </authorList>
    </citation>
    <scope>NUCLEOTIDE SEQUENCE [LARGE SCALE GENOMIC DNA]</scope>
    <source>
        <strain evidence="1">P1084-T</strain>
    </source>
</reference>
<gene>
    <name evidence="1" type="ORF">pv_241</name>
</gene>
<organism evidence="1 2">
    <name type="scientific">Pithovirus sibericum</name>
    <dbReference type="NCBI Taxonomy" id="1450746"/>
    <lineage>
        <taxon>Viruses</taxon>
        <taxon>Pithoviruses</taxon>
        <taxon>Orthopithovirinae</taxon>
        <taxon>Alphapithovirus</taxon>
        <taxon>Alphapithovirus sibericum</taxon>
    </lineage>
</organism>
<accession>W5S4W6</accession>